<feature type="non-terminal residue" evidence="3">
    <location>
        <position position="1802"/>
    </location>
</feature>
<reference evidence="3 4" key="1">
    <citation type="journal article" date="2019" name="Sci. Rep.">
        <title>A multi-omics analysis of the grapevine pathogen Lasiodiplodia theobromae reveals that temperature affects the expression of virulence- and pathogenicity-related genes.</title>
        <authorList>
            <person name="Felix C."/>
            <person name="Meneses R."/>
            <person name="Goncalves M.F.M."/>
            <person name="Tilleman L."/>
            <person name="Duarte A.S."/>
            <person name="Jorrin-Novo J.V."/>
            <person name="Van de Peer Y."/>
            <person name="Deforce D."/>
            <person name="Van Nieuwerburgh F."/>
            <person name="Esteves A.C."/>
            <person name="Alves A."/>
        </authorList>
    </citation>
    <scope>NUCLEOTIDE SEQUENCE [LARGE SCALE GENOMIC DNA]</scope>
    <source>
        <strain evidence="3 4">LA-SOL3</strain>
    </source>
</reference>
<accession>A0A5N5CUP0</accession>
<protein>
    <recommendedName>
        <fullName evidence="2">Nephrocystin 3-like N-terminal domain-containing protein</fullName>
    </recommendedName>
</protein>
<gene>
    <name evidence="3" type="ORF">DBV05_g12278</name>
</gene>
<keyword evidence="4" id="KW-1185">Reference proteome</keyword>
<dbReference type="SUPFAM" id="SSF48452">
    <property type="entry name" value="TPR-like"/>
    <property type="match status" value="1"/>
</dbReference>
<dbReference type="SUPFAM" id="SSF52540">
    <property type="entry name" value="P-loop containing nucleoside triphosphate hydrolases"/>
    <property type="match status" value="1"/>
</dbReference>
<dbReference type="Gene3D" id="1.25.40.10">
    <property type="entry name" value="Tetratricopeptide repeat domain"/>
    <property type="match status" value="1"/>
</dbReference>
<evidence type="ECO:0000313" key="3">
    <source>
        <dbReference type="EMBL" id="KAB2569041.1"/>
    </source>
</evidence>
<dbReference type="Gene3D" id="3.40.50.300">
    <property type="entry name" value="P-loop containing nucleotide triphosphate hydrolases"/>
    <property type="match status" value="1"/>
</dbReference>
<dbReference type="InterPro" id="IPR056884">
    <property type="entry name" value="NPHP3-like_N"/>
</dbReference>
<comment type="caution">
    <text evidence="3">The sequence shown here is derived from an EMBL/GenBank/DDBJ whole genome shotgun (WGS) entry which is preliminary data.</text>
</comment>
<dbReference type="Pfam" id="PF24883">
    <property type="entry name" value="NPHP3_N"/>
    <property type="match status" value="1"/>
</dbReference>
<dbReference type="EMBL" id="VCHE01000234">
    <property type="protein sequence ID" value="KAB2569041.1"/>
    <property type="molecule type" value="Genomic_DNA"/>
</dbReference>
<feature type="domain" description="Nephrocystin 3-like N-terminal" evidence="2">
    <location>
        <begin position="269"/>
        <end position="432"/>
    </location>
</feature>
<dbReference type="Proteomes" id="UP000325902">
    <property type="component" value="Unassembled WGS sequence"/>
</dbReference>
<dbReference type="OrthoDB" id="2546325at2759"/>
<sequence length="1802" mass="201622">MPEASATPTDGKFGETQHIPKLRSTTTELSIRIKHDFSGPSQRIIETATADHLLAHIEQLRLQHLPHKGSKLDRVCTWAVYFTGVVQREIFVKTHEDAARLVLGACHTLLLLLERVDAPRQLDLVHTAFALFNDIGRALTLSIGGGGGGSEWLGGPGEFERQTLASAHTELVRLVVDVALYCERGGGGGTAVEFDAHFAARADALFARRSVMVDVLWKHCTTSRHNKDGGVFVEMDQIRRFLAPAEGVVQTLASRRWRSRSSHDHVEYTCEWFEPLLQDFFAASDDTVYHITGASGCGKSELAQWIAERMRSCLETDKCEVFAFFVEEDVRTEASGIHIARGLLLQLFESSIGNLELYEELSRLVRHDAVHDLRALEQALWAAVEVGLRNRRAVLLVDGLDHLAGEDDGARVLDHLHRVTSKSPAAKAFVLSAPLERHASSRSRLLTIGEEHTKRDLERVFEKAIASEFPALSTGDQSAVNQRLVTLSSGSFTHATLGLELAKHENTLSGIMRTLDDATDSMAGIVQKILGRLRHEERNEMGLILACMLAAERPLSISEVRVLLEVDVGNLKTSIMMTDIKTDLYGAVGPLIRTDGEVLRFKHPLIRRILVQLASDTRSGLPFNMQEAHSMLVSRCIANAKLSLTDQIGLSVETLSSDSVARLFQRHSLLKYTSKYWAIHFKHSSMYSADGEHNFTAEFRNAFPASTGLAALEFTLWDGSTLPQDAASFFEIALQLRQSLILHHGDAAIIQTLLALARVYKRLSWFGSRSSDLATLATGYIDSIENVAVREELLQFLVGHHRHTHGPSGTPTIRYTRLMVELLHKHKGHAGRAIEVQEELYHVCVKEYGIQHSETMSIHRDLVALLREEGRTEQLSSHEKRRWMAIRDTLAPDDAALIAAALDMVAHHEERKEFAEAGAVFTHMLESMSREMHGHSTSVILRERRLEIMMKYHTFLHRHDRTEEAQNILIGVWTQYREALHVTEISETELSVILTVGRTMKKHRSLETAQTIFQSLWGYFKRVDQRSSSLAIETAQSLSITSKEIMDVRTSRTTTVEETTVTSTEELEDIFSSLTTTTTSSSSFSSSSSSTTTCTSAHSSIISTADTLSAVYEHRKDWTRATTTSVRALEIVWPSILESSSTHSSSTSATFSTTLSSTEDIAVTLSTARRLAHCHFKQRRIAKAESIHVRIFQAAMRLGVRHEHFVTAAEELAAFYETVFRFEDAAATLEEAYAALKEGFGAGHGVVVKVAYRLARLCHELQMLERARDVFEEIVVALCGGGARGEGNGVLRWEAVEAAIALCELHSGFRCWDKALQLYERLWRTLVEARGGEKRYGWTYQMVERLYHGYVGVLETEFRVEHSTLVQVTVEFRRNSVEMFGERNEVSIDASLKLAEVYERSEEHRELAISMYETVISLCSSSFDESTVTKFRKSRQRLAYLYSKHAATSSQGFSIFEEEVRKTAVRHGYASIQTIEQLHELVTFSSRSEVKEIRTATVQLLEKVVRQIAISERRKERHINSAHSILTMFKQLGSLHSIQTLTRSLRQQLITEECGTTSFAGSGQHSFTFIVALEKALLTTSENNMQVISFDELEETLKTECRLHKDYTRATNANAFSEAITHGCRLVAFLQHHGRTEESERFEIQLRSHFAGALDSTDSSAVLQDFFDICVREMGAGTGTDPLGTVIAASVAVIRRHLDDPASRKGFELAGLVHQFLRLIHGGVAANMQTVLQLALWLAGRGGARKHMDKKLSQKMRDLSAELLRDVLSSTNLRAAAPHMPLHELNDLVGLLGELREWEALE</sequence>
<dbReference type="InterPro" id="IPR011990">
    <property type="entry name" value="TPR-like_helical_dom_sf"/>
</dbReference>
<evidence type="ECO:0000256" key="1">
    <source>
        <dbReference type="ARBA" id="ARBA00022737"/>
    </source>
</evidence>
<proteinExistence type="predicted"/>
<evidence type="ECO:0000313" key="4">
    <source>
        <dbReference type="Proteomes" id="UP000325902"/>
    </source>
</evidence>
<dbReference type="InterPro" id="IPR027417">
    <property type="entry name" value="P-loop_NTPase"/>
</dbReference>
<organism evidence="3 4">
    <name type="scientific">Lasiodiplodia theobromae</name>
    <dbReference type="NCBI Taxonomy" id="45133"/>
    <lineage>
        <taxon>Eukaryota</taxon>
        <taxon>Fungi</taxon>
        <taxon>Dikarya</taxon>
        <taxon>Ascomycota</taxon>
        <taxon>Pezizomycotina</taxon>
        <taxon>Dothideomycetes</taxon>
        <taxon>Dothideomycetes incertae sedis</taxon>
        <taxon>Botryosphaeriales</taxon>
        <taxon>Botryosphaeriaceae</taxon>
        <taxon>Lasiodiplodia</taxon>
    </lineage>
</organism>
<dbReference type="PANTHER" id="PTHR10039:SF11">
    <property type="entry name" value="NACHT DOMAIN PROTEIN (AFU_ORTHOLOGUE AFUA_1G01490)"/>
    <property type="match status" value="1"/>
</dbReference>
<name>A0A5N5CUP0_9PEZI</name>
<keyword evidence="1" id="KW-0677">Repeat</keyword>
<evidence type="ECO:0000259" key="2">
    <source>
        <dbReference type="Pfam" id="PF24883"/>
    </source>
</evidence>
<dbReference type="PANTHER" id="PTHR10039">
    <property type="entry name" value="AMELOGENIN"/>
    <property type="match status" value="1"/>
</dbReference>